<keyword evidence="15" id="KW-0472">Membrane</keyword>
<dbReference type="InterPro" id="IPR000700">
    <property type="entry name" value="PAS-assoc_C"/>
</dbReference>
<evidence type="ECO:0000256" key="5">
    <source>
        <dbReference type="ARBA" id="ARBA00022630"/>
    </source>
</evidence>
<dbReference type="InterPro" id="IPR036890">
    <property type="entry name" value="HATPase_C_sf"/>
</dbReference>
<dbReference type="PROSITE" id="PS50885">
    <property type="entry name" value="HAMP"/>
    <property type="match status" value="1"/>
</dbReference>
<evidence type="ECO:0000256" key="7">
    <source>
        <dbReference type="ARBA" id="ARBA00022679"/>
    </source>
</evidence>
<keyword evidence="7" id="KW-0808">Transferase</keyword>
<evidence type="ECO:0000256" key="8">
    <source>
        <dbReference type="ARBA" id="ARBA00022737"/>
    </source>
</evidence>
<keyword evidence="10" id="KW-0418">Kinase</keyword>
<evidence type="ECO:0000259" key="17">
    <source>
        <dbReference type="PROSITE" id="PS50112"/>
    </source>
</evidence>
<evidence type="ECO:0000256" key="6">
    <source>
        <dbReference type="ARBA" id="ARBA00022643"/>
    </source>
</evidence>
<dbReference type="PANTHER" id="PTHR41523:SF8">
    <property type="entry name" value="ETHYLENE RESPONSE SENSOR PROTEIN"/>
    <property type="match status" value="1"/>
</dbReference>
<evidence type="ECO:0000256" key="15">
    <source>
        <dbReference type="SAM" id="Phobius"/>
    </source>
</evidence>
<evidence type="ECO:0000256" key="3">
    <source>
        <dbReference type="ARBA" id="ARBA00012438"/>
    </source>
</evidence>
<dbReference type="PROSITE" id="PS50113">
    <property type="entry name" value="PAC"/>
    <property type="match status" value="1"/>
</dbReference>
<sequence>MSDTPDGNTARSPGLRSPRPSPSFRVRTWLVLLVTACVLPLALFCMLLLYHNANDQADLTIRQVQDRARLLAEDIDREVSRIIAGAEVLATSGTLLDGDFESFHRRAVQVRDLLGTNILVRDLTSQQLVNTRVPWGTPLPRNDSFEVDRRVIATGEPQVSGLLMGAIARSPLLIVVVPVPRGGEPRYLLSLTIGLDRLQAIMSPERLPPGWVAGVVDRDGILIGRSHRAEEFVGTRLRDDLWARMRDLPEGIQSAETLDGVPSLQAYKRSQVSGWLVGVSVPESLVAAPWRRTLALFAGGGALLFLIGLGVALLVGRRLARQIADLAGSAKALGAGRPVAFPGRGVVEIEAMGGALRGAAELIGKREAALMESEARLRHVVEGAPFPIIVHAEGDEIVHVSRTLIEATGYARDEIGTLEDWERRAFGAERRDGALGTARLMTLDRPIDEGEFQVRTADGRTRVWSFRSAKIGRDSRDRLLVVTMAADLTERKEAEASLHLLMREVDHRAKNALAVVQSIMQLSRNDNPADFIEAVQGRVAAMARVHTLLAKTRWSGADLEVMLQAELEALDGNGRTDLSGTPVSIVAEAAQAISIVLHELVTNAAKHGALSVPDGRVAVSWSVDAEDGRLVVDWREEGGPPVSPPTRSSFGTFVIDRTINGQLRGDLSRDWRRTGLCLRMTLPRDCFQTSGVRGPTLPASPRPAVEQPRKPAVRNASVLIVEDEALTATAMARELEAAGYRVLGPVGRLQEAIDLARTSRPDAAVLDVNLFGQPSYPVASVLDGMGVPFLFCTGYGSLNGSDERLGRAMVLTKPVSPAVLRDGVASLLTAGAETEVG</sequence>
<dbReference type="SMART" id="SM00448">
    <property type="entry name" value="REC"/>
    <property type="match status" value="1"/>
</dbReference>
<keyword evidence="5" id="KW-0285">Flavoprotein</keyword>
<name>A0ABX7BK24_9PROT</name>
<feature type="domain" description="PAC" evidence="18">
    <location>
        <begin position="448"/>
        <end position="500"/>
    </location>
</feature>
<keyword evidence="12" id="KW-0843">Virulence</keyword>
<evidence type="ECO:0000259" key="19">
    <source>
        <dbReference type="PROSITE" id="PS50885"/>
    </source>
</evidence>
<dbReference type="Proteomes" id="UP000595197">
    <property type="component" value="Plasmid pTT6-2"/>
</dbReference>
<dbReference type="InterPro" id="IPR000014">
    <property type="entry name" value="PAS"/>
</dbReference>
<dbReference type="SUPFAM" id="SSF55785">
    <property type="entry name" value="PYP-like sensor domain (PAS domain)"/>
    <property type="match status" value="1"/>
</dbReference>
<dbReference type="PROSITE" id="PS50110">
    <property type="entry name" value="RESPONSE_REGULATORY"/>
    <property type="match status" value="1"/>
</dbReference>
<evidence type="ECO:0000256" key="14">
    <source>
        <dbReference type="SAM" id="MobiDB-lite"/>
    </source>
</evidence>
<dbReference type="Gene3D" id="3.30.565.10">
    <property type="entry name" value="Histidine kinase-like ATPase, C-terminal domain"/>
    <property type="match status" value="1"/>
</dbReference>
<dbReference type="SMART" id="SM00911">
    <property type="entry name" value="HWE_HK"/>
    <property type="match status" value="1"/>
</dbReference>
<protein>
    <recommendedName>
        <fullName evidence="3">histidine kinase</fullName>
        <ecNumber evidence="3">2.7.13.3</ecNumber>
    </recommendedName>
</protein>
<feature type="domain" description="HAMP" evidence="19">
    <location>
        <begin position="317"/>
        <end position="368"/>
    </location>
</feature>
<dbReference type="RefSeq" id="WP_201082963.1">
    <property type="nucleotide sequence ID" value="NZ_CP067422.1"/>
</dbReference>
<keyword evidence="6" id="KW-0288">FMN</keyword>
<dbReference type="Gene3D" id="3.40.50.2300">
    <property type="match status" value="1"/>
</dbReference>
<dbReference type="SUPFAM" id="SSF52172">
    <property type="entry name" value="CheY-like"/>
    <property type="match status" value="1"/>
</dbReference>
<proteinExistence type="predicted"/>
<comment type="catalytic activity">
    <reaction evidence="1">
        <text>ATP + protein L-histidine = ADP + protein N-phospho-L-histidine.</text>
        <dbReference type="EC" id="2.7.13.3"/>
    </reaction>
</comment>
<organism evidence="20 21">
    <name type="scientific">Skermanella cutis</name>
    <dbReference type="NCBI Taxonomy" id="2775420"/>
    <lineage>
        <taxon>Bacteria</taxon>
        <taxon>Pseudomonadati</taxon>
        <taxon>Pseudomonadota</taxon>
        <taxon>Alphaproteobacteria</taxon>
        <taxon>Rhodospirillales</taxon>
        <taxon>Azospirillaceae</taxon>
        <taxon>Skermanella</taxon>
    </lineage>
</organism>
<keyword evidence="11" id="KW-0067">ATP-binding</keyword>
<dbReference type="PANTHER" id="PTHR41523">
    <property type="entry name" value="TWO-COMPONENT SYSTEM SENSOR PROTEIN"/>
    <property type="match status" value="1"/>
</dbReference>
<keyword evidence="20" id="KW-0614">Plasmid</keyword>
<evidence type="ECO:0000256" key="9">
    <source>
        <dbReference type="ARBA" id="ARBA00022741"/>
    </source>
</evidence>
<gene>
    <name evidence="20" type="ORF">IGS68_32800</name>
</gene>
<dbReference type="PROSITE" id="PS50112">
    <property type="entry name" value="PAS"/>
    <property type="match status" value="1"/>
</dbReference>
<feature type="transmembrane region" description="Helical" evidence="15">
    <location>
        <begin position="294"/>
        <end position="315"/>
    </location>
</feature>
<feature type="transmembrane region" description="Helical" evidence="15">
    <location>
        <begin position="29"/>
        <end position="50"/>
    </location>
</feature>
<evidence type="ECO:0000313" key="20">
    <source>
        <dbReference type="EMBL" id="QQP93407.1"/>
    </source>
</evidence>
<dbReference type="EC" id="2.7.13.3" evidence="3"/>
<feature type="region of interest" description="Disordered" evidence="14">
    <location>
        <begin position="1"/>
        <end position="21"/>
    </location>
</feature>
<keyword evidence="15" id="KW-0812">Transmembrane</keyword>
<feature type="compositionally biased region" description="Low complexity" evidence="14">
    <location>
        <begin position="11"/>
        <end position="21"/>
    </location>
</feature>
<feature type="compositionally biased region" description="Polar residues" evidence="14">
    <location>
        <begin position="1"/>
        <end position="10"/>
    </location>
</feature>
<feature type="domain" description="PAS" evidence="17">
    <location>
        <begin position="373"/>
        <end position="415"/>
    </location>
</feature>
<dbReference type="SUPFAM" id="SSF55874">
    <property type="entry name" value="ATPase domain of HSP90 chaperone/DNA topoisomerase II/histidine kinase"/>
    <property type="match status" value="1"/>
</dbReference>
<dbReference type="InterPro" id="IPR011006">
    <property type="entry name" value="CheY-like_superfamily"/>
</dbReference>
<keyword evidence="8" id="KW-0677">Repeat</keyword>
<keyword evidence="21" id="KW-1185">Reference proteome</keyword>
<dbReference type="InterPro" id="IPR001789">
    <property type="entry name" value="Sig_transdc_resp-reg_receiver"/>
</dbReference>
<evidence type="ECO:0000313" key="21">
    <source>
        <dbReference type="Proteomes" id="UP000595197"/>
    </source>
</evidence>
<reference evidence="20" key="1">
    <citation type="submission" date="2021-02" db="EMBL/GenBank/DDBJ databases">
        <title>Skermanella TT6 skin isolate.</title>
        <authorList>
            <person name="Lee K."/>
            <person name="Ganzorig M."/>
        </authorList>
    </citation>
    <scope>NUCLEOTIDE SEQUENCE</scope>
    <source>
        <strain evidence="20">TT6</strain>
    </source>
</reference>
<keyword evidence="9" id="KW-0547">Nucleotide-binding</keyword>
<evidence type="ECO:0000259" key="16">
    <source>
        <dbReference type="PROSITE" id="PS50110"/>
    </source>
</evidence>
<feature type="modified residue" description="4-aspartylphosphate" evidence="13">
    <location>
        <position position="767"/>
    </location>
</feature>
<dbReference type="InterPro" id="IPR011102">
    <property type="entry name" value="Sig_transdc_His_kinase_HWE"/>
</dbReference>
<dbReference type="Pfam" id="PF07536">
    <property type="entry name" value="HWE_HK"/>
    <property type="match status" value="1"/>
</dbReference>
<evidence type="ECO:0000259" key="18">
    <source>
        <dbReference type="PROSITE" id="PS50113"/>
    </source>
</evidence>
<feature type="domain" description="Response regulatory" evidence="16">
    <location>
        <begin position="717"/>
        <end position="828"/>
    </location>
</feature>
<accession>A0ABX7BK24</accession>
<evidence type="ECO:0000256" key="11">
    <source>
        <dbReference type="ARBA" id="ARBA00022840"/>
    </source>
</evidence>
<evidence type="ECO:0000256" key="12">
    <source>
        <dbReference type="ARBA" id="ARBA00023026"/>
    </source>
</evidence>
<dbReference type="Gene3D" id="3.30.450.20">
    <property type="entry name" value="PAS domain"/>
    <property type="match status" value="2"/>
</dbReference>
<geneLocation type="plasmid" evidence="20 21">
    <name>pTT6-2</name>
</geneLocation>
<dbReference type="InterPro" id="IPR035965">
    <property type="entry name" value="PAS-like_dom_sf"/>
</dbReference>
<evidence type="ECO:0000256" key="2">
    <source>
        <dbReference type="ARBA" id="ARBA00004370"/>
    </source>
</evidence>
<dbReference type="CDD" id="cd18774">
    <property type="entry name" value="PDC2_HK_sensor"/>
    <property type="match status" value="1"/>
</dbReference>
<comment type="subcellular location">
    <subcellularLocation>
        <location evidence="2">Membrane</location>
    </subcellularLocation>
</comment>
<keyword evidence="4 13" id="KW-0597">Phosphoprotein</keyword>
<evidence type="ECO:0000256" key="13">
    <source>
        <dbReference type="PROSITE-ProRule" id="PRU00169"/>
    </source>
</evidence>
<evidence type="ECO:0000256" key="1">
    <source>
        <dbReference type="ARBA" id="ARBA00000085"/>
    </source>
</evidence>
<keyword evidence="15" id="KW-1133">Transmembrane helix</keyword>
<evidence type="ECO:0000256" key="4">
    <source>
        <dbReference type="ARBA" id="ARBA00022553"/>
    </source>
</evidence>
<dbReference type="EMBL" id="CP067422">
    <property type="protein sequence ID" value="QQP93407.1"/>
    <property type="molecule type" value="Genomic_DNA"/>
</dbReference>
<evidence type="ECO:0000256" key="10">
    <source>
        <dbReference type="ARBA" id="ARBA00022777"/>
    </source>
</evidence>
<dbReference type="InterPro" id="IPR003660">
    <property type="entry name" value="HAMP_dom"/>
</dbReference>
<dbReference type="NCBIfam" id="TIGR00229">
    <property type="entry name" value="sensory_box"/>
    <property type="match status" value="1"/>
</dbReference>